<evidence type="ECO:0000256" key="5">
    <source>
        <dbReference type="PIRSR" id="PIRSR000446-1"/>
    </source>
</evidence>
<dbReference type="InterPro" id="IPR014043">
    <property type="entry name" value="Acyl_transferase_dom"/>
</dbReference>
<dbReference type="Gene3D" id="3.30.70.250">
    <property type="entry name" value="Malonyl-CoA ACP transacylase, ACP-binding"/>
    <property type="match status" value="1"/>
</dbReference>
<dbReference type="EC" id="2.3.1.39" evidence="4"/>
<evidence type="ECO:0000256" key="4">
    <source>
        <dbReference type="PIRNR" id="PIRNR000446"/>
    </source>
</evidence>
<dbReference type="InterPro" id="IPR016036">
    <property type="entry name" value="Malonyl_transacylase_ACP-bd"/>
</dbReference>
<evidence type="ECO:0000256" key="1">
    <source>
        <dbReference type="ARBA" id="ARBA00022679"/>
    </source>
</evidence>
<comment type="catalytic activity">
    <reaction evidence="3 4">
        <text>holo-[ACP] + malonyl-CoA = malonyl-[ACP] + CoA</text>
        <dbReference type="Rhea" id="RHEA:41792"/>
        <dbReference type="Rhea" id="RHEA-COMP:9623"/>
        <dbReference type="Rhea" id="RHEA-COMP:9685"/>
        <dbReference type="ChEBI" id="CHEBI:57287"/>
        <dbReference type="ChEBI" id="CHEBI:57384"/>
        <dbReference type="ChEBI" id="CHEBI:64479"/>
        <dbReference type="ChEBI" id="CHEBI:78449"/>
        <dbReference type="EC" id="2.3.1.39"/>
    </reaction>
</comment>
<evidence type="ECO:0000256" key="2">
    <source>
        <dbReference type="ARBA" id="ARBA00023315"/>
    </source>
</evidence>
<reference evidence="7 8" key="1">
    <citation type="journal article" date="2015" name="Genome Announc.">
        <title>Expanding the biotechnology potential of lactobacilli through comparative genomics of 213 strains and associated genera.</title>
        <authorList>
            <person name="Sun Z."/>
            <person name="Harris H.M."/>
            <person name="McCann A."/>
            <person name="Guo C."/>
            <person name="Argimon S."/>
            <person name="Zhang W."/>
            <person name="Yang X."/>
            <person name="Jeffery I.B."/>
            <person name="Cooney J.C."/>
            <person name="Kagawa T.F."/>
            <person name="Liu W."/>
            <person name="Song Y."/>
            <person name="Salvetti E."/>
            <person name="Wrobel A."/>
            <person name="Rasinkangas P."/>
            <person name="Parkhill J."/>
            <person name="Rea M.C."/>
            <person name="O'Sullivan O."/>
            <person name="Ritari J."/>
            <person name="Douillard F.P."/>
            <person name="Paul Ross R."/>
            <person name="Yang R."/>
            <person name="Briner A.E."/>
            <person name="Felis G.E."/>
            <person name="de Vos W.M."/>
            <person name="Barrangou R."/>
            <person name="Klaenhammer T.R."/>
            <person name="Caufield P.W."/>
            <person name="Cui Y."/>
            <person name="Zhang H."/>
            <person name="O'Toole P.W."/>
        </authorList>
    </citation>
    <scope>NUCLEOTIDE SEQUENCE [LARGE SCALE GENOMIC DNA]</scope>
    <source>
        <strain evidence="7 8">DSM 15353</strain>
    </source>
</reference>
<dbReference type="GO" id="GO:0004314">
    <property type="term" value="F:[acyl-carrier-protein] S-malonyltransferase activity"/>
    <property type="evidence" value="ECO:0007669"/>
    <property type="project" value="UniProtKB-EC"/>
</dbReference>
<gene>
    <name evidence="7" type="ORF">IV43_GL000300</name>
</gene>
<organism evidence="7 8">
    <name type="scientific">Ligilactobacillus acidipiscis</name>
    <dbReference type="NCBI Taxonomy" id="89059"/>
    <lineage>
        <taxon>Bacteria</taxon>
        <taxon>Bacillati</taxon>
        <taxon>Bacillota</taxon>
        <taxon>Bacilli</taxon>
        <taxon>Lactobacillales</taxon>
        <taxon>Lactobacillaceae</taxon>
        <taxon>Ligilactobacillus</taxon>
    </lineage>
</organism>
<evidence type="ECO:0000313" key="7">
    <source>
        <dbReference type="EMBL" id="KRN86871.1"/>
    </source>
</evidence>
<keyword evidence="1 4" id="KW-0808">Transferase</keyword>
<comment type="caution">
    <text evidence="7">The sequence shown here is derived from an EMBL/GenBank/DDBJ whole genome shotgun (WGS) entry which is preliminary data.</text>
</comment>
<dbReference type="InterPro" id="IPR050858">
    <property type="entry name" value="Mal-CoA-ACP_Trans/PKS_FabD"/>
</dbReference>
<sequence>MSGMGKAAILFSGQGSQYSEMGLDLYEKDPLFKKSLDRINSEIGSFDLLEVLADKNQQLEQTMYQQPAIVALGLGLNALVKRDLPELPLGGIVGLSLGEYAALITADALSEKDGIKALEARARFMQEDAENSQSKMAALLKPNIAAVEQICCKLAESGQIIAVSNYNSPKQVVIGGQADAVSQAIAQIIDTKAAKKAIGLPVSGAFHTKLFANASDKMVPILNEINFSEPSVPVISNTTGQPFTKESISLTLVKQIVSPTHFADCISYLFDNEDVDTTIELGPGGTLTQFVKQVDRKVKRYQVEDHDTYQAFLEEGNSK</sequence>
<protein>
    <recommendedName>
        <fullName evidence="4">Malonyl CoA-acyl carrier protein transacylase</fullName>
        <ecNumber evidence="4">2.3.1.39</ecNumber>
    </recommendedName>
</protein>
<dbReference type="SUPFAM" id="SSF52151">
    <property type="entry name" value="FabD/lysophospholipase-like"/>
    <property type="match status" value="1"/>
</dbReference>
<dbReference type="PANTHER" id="PTHR42681">
    <property type="entry name" value="MALONYL-COA-ACYL CARRIER PROTEIN TRANSACYLASE, MITOCHONDRIAL"/>
    <property type="match status" value="1"/>
</dbReference>
<name>A0A0R2KJL5_9LACO</name>
<dbReference type="InterPro" id="IPR016035">
    <property type="entry name" value="Acyl_Trfase/lysoPLipase"/>
</dbReference>
<dbReference type="SUPFAM" id="SSF55048">
    <property type="entry name" value="Probable ACP-binding domain of malonyl-CoA ACP transacylase"/>
    <property type="match status" value="1"/>
</dbReference>
<evidence type="ECO:0000259" key="6">
    <source>
        <dbReference type="SMART" id="SM00827"/>
    </source>
</evidence>
<dbReference type="PANTHER" id="PTHR42681:SF1">
    <property type="entry name" value="MALONYL-COA-ACYL CARRIER PROTEIN TRANSACYLASE, MITOCHONDRIAL"/>
    <property type="match status" value="1"/>
</dbReference>
<dbReference type="GO" id="GO:0006633">
    <property type="term" value="P:fatty acid biosynthetic process"/>
    <property type="evidence" value="ECO:0007669"/>
    <property type="project" value="TreeGrafter"/>
</dbReference>
<evidence type="ECO:0000313" key="8">
    <source>
        <dbReference type="Proteomes" id="UP000051491"/>
    </source>
</evidence>
<dbReference type="PATRIC" id="fig|89059.3.peg.305"/>
<evidence type="ECO:0000256" key="3">
    <source>
        <dbReference type="ARBA" id="ARBA00048462"/>
    </source>
</evidence>
<dbReference type="PIRSF" id="PIRSF000446">
    <property type="entry name" value="Mct"/>
    <property type="match status" value="1"/>
</dbReference>
<dbReference type="SMART" id="SM00827">
    <property type="entry name" value="PKS_AT"/>
    <property type="match status" value="1"/>
</dbReference>
<dbReference type="InterPro" id="IPR001227">
    <property type="entry name" value="Ac_transferase_dom_sf"/>
</dbReference>
<keyword evidence="2 4" id="KW-0012">Acyltransferase</keyword>
<dbReference type="InterPro" id="IPR024925">
    <property type="entry name" value="Malonyl_CoA-ACP_transAc"/>
</dbReference>
<proteinExistence type="inferred from homology"/>
<dbReference type="Gene3D" id="3.40.366.10">
    <property type="entry name" value="Malonyl-Coenzyme A Acyl Carrier Protein, domain 2"/>
    <property type="match status" value="1"/>
</dbReference>
<dbReference type="Pfam" id="PF00698">
    <property type="entry name" value="Acyl_transf_1"/>
    <property type="match status" value="1"/>
</dbReference>
<dbReference type="EMBL" id="JQBK01000012">
    <property type="protein sequence ID" value="KRN86871.1"/>
    <property type="molecule type" value="Genomic_DNA"/>
</dbReference>
<comment type="similarity">
    <text evidence="4">Belongs to the fabD family.</text>
</comment>
<accession>A0A0R2KJL5</accession>
<dbReference type="STRING" id="89059.LAC1533_1525"/>
<feature type="active site" evidence="5">
    <location>
        <position position="207"/>
    </location>
</feature>
<feature type="domain" description="Malonyl-CoA:ACP transacylase (MAT)" evidence="6">
    <location>
        <begin position="10"/>
        <end position="317"/>
    </location>
</feature>
<dbReference type="Proteomes" id="UP000051491">
    <property type="component" value="Unassembled WGS sequence"/>
</dbReference>
<dbReference type="AlphaFoldDB" id="A0A0R2KJL5"/>
<feature type="active site" evidence="5">
    <location>
        <position position="96"/>
    </location>
</feature>